<organism evidence="2 3">
    <name type="scientific">Lactococcus lactis</name>
    <dbReference type="NCBI Taxonomy" id="1358"/>
    <lineage>
        <taxon>Bacteria</taxon>
        <taxon>Bacillati</taxon>
        <taxon>Bacillota</taxon>
        <taxon>Bacilli</taxon>
        <taxon>Lactobacillales</taxon>
        <taxon>Streptococcaceae</taxon>
        <taxon>Lactococcus</taxon>
    </lineage>
</organism>
<dbReference type="InterPro" id="IPR000182">
    <property type="entry name" value="GNAT_dom"/>
</dbReference>
<protein>
    <submittedName>
        <fullName evidence="2">GNAT family N-acetyltransferase</fullName>
    </submittedName>
</protein>
<gene>
    <name evidence="2" type="ORF">FNJ53_09660</name>
</gene>
<dbReference type="SUPFAM" id="SSF55729">
    <property type="entry name" value="Acyl-CoA N-acyltransferases (Nat)"/>
    <property type="match status" value="1"/>
</dbReference>
<keyword evidence="2" id="KW-0808">Transferase</keyword>
<dbReference type="CDD" id="cd04301">
    <property type="entry name" value="NAT_SF"/>
    <property type="match status" value="1"/>
</dbReference>
<dbReference type="Proteomes" id="UP000317167">
    <property type="component" value="Unassembled WGS sequence"/>
</dbReference>
<evidence type="ECO:0000313" key="2">
    <source>
        <dbReference type="EMBL" id="TRW72844.1"/>
    </source>
</evidence>
<reference evidence="2 3" key="1">
    <citation type="submission" date="2019-07" db="EMBL/GenBank/DDBJ databases">
        <title>Draft genome of 7 Lactococcus lactis strains isolated from an artisanal cheese production.</title>
        <authorList>
            <person name="Biolcati F."/>
            <person name="Bottero M.T."/>
            <person name="Dalmasso A."/>
            <person name="Mcauliffe O."/>
        </authorList>
    </citation>
    <scope>NUCLEOTIDE SEQUENCE [LARGE SCALE GENOMIC DNA]</scope>
    <source>
        <strain evidence="2 3">MRS45.2</strain>
    </source>
</reference>
<sequence length="161" mass="19179">MNGDIMPSRQEPIAFEDLKFITEEDFSIYLTEKKGSQEKLKDNFYYILTFDNVGMRVDVFEESNQIYSRIAYIDSIYDKKFKNLYISILNVKPEYRNLGIGTSLYNYFEEISLQNFEVDTINGKLDSWIQHKERERFYSRLGFNLISEWDNGIIDAIQKKI</sequence>
<evidence type="ECO:0000313" key="3">
    <source>
        <dbReference type="Proteomes" id="UP000317167"/>
    </source>
</evidence>
<proteinExistence type="predicted"/>
<dbReference type="AlphaFoldDB" id="A0A552Z001"/>
<dbReference type="GO" id="GO:0016747">
    <property type="term" value="F:acyltransferase activity, transferring groups other than amino-acyl groups"/>
    <property type="evidence" value="ECO:0007669"/>
    <property type="project" value="InterPro"/>
</dbReference>
<dbReference type="InterPro" id="IPR016181">
    <property type="entry name" value="Acyl_CoA_acyltransferase"/>
</dbReference>
<dbReference type="Pfam" id="PF13508">
    <property type="entry name" value="Acetyltransf_7"/>
    <property type="match status" value="1"/>
</dbReference>
<dbReference type="PROSITE" id="PS51186">
    <property type="entry name" value="GNAT"/>
    <property type="match status" value="1"/>
</dbReference>
<comment type="caution">
    <text evidence="2">The sequence shown here is derived from an EMBL/GenBank/DDBJ whole genome shotgun (WGS) entry which is preliminary data.</text>
</comment>
<dbReference type="Gene3D" id="3.40.630.30">
    <property type="match status" value="1"/>
</dbReference>
<accession>A0A552Z001</accession>
<dbReference type="EMBL" id="VJWV01000009">
    <property type="protein sequence ID" value="TRW72844.1"/>
    <property type="molecule type" value="Genomic_DNA"/>
</dbReference>
<feature type="domain" description="N-acetyltransferase" evidence="1">
    <location>
        <begin position="16"/>
        <end position="161"/>
    </location>
</feature>
<name>A0A552Z001_9LACT</name>
<evidence type="ECO:0000259" key="1">
    <source>
        <dbReference type="PROSITE" id="PS51186"/>
    </source>
</evidence>